<proteinExistence type="predicted"/>
<evidence type="ECO:0000313" key="2">
    <source>
        <dbReference type="Proteomes" id="UP000005205"/>
    </source>
</evidence>
<dbReference type="AlphaFoldDB" id="A0A158NJS6"/>
<keyword evidence="2" id="KW-1185">Reference proteome</keyword>
<dbReference type="InParanoid" id="A0A158NJS6"/>
<evidence type="ECO:0000313" key="1">
    <source>
        <dbReference type="EnsemblMetazoa" id="XP_012057784.1"/>
    </source>
</evidence>
<dbReference type="Proteomes" id="UP000005205">
    <property type="component" value="Unassembled WGS sequence"/>
</dbReference>
<dbReference type="EnsemblMetazoa" id="XM_012202394.1">
    <property type="protein sequence ID" value="XP_012057784.1"/>
    <property type="gene ID" value="LOC105620918"/>
</dbReference>
<dbReference type="KEGG" id="acep:105620918"/>
<organism evidence="1 2">
    <name type="scientific">Atta cephalotes</name>
    <name type="common">Leafcutter ant</name>
    <dbReference type="NCBI Taxonomy" id="12957"/>
    <lineage>
        <taxon>Eukaryota</taxon>
        <taxon>Metazoa</taxon>
        <taxon>Ecdysozoa</taxon>
        <taxon>Arthropoda</taxon>
        <taxon>Hexapoda</taxon>
        <taxon>Insecta</taxon>
        <taxon>Pterygota</taxon>
        <taxon>Neoptera</taxon>
        <taxon>Endopterygota</taxon>
        <taxon>Hymenoptera</taxon>
        <taxon>Apocrita</taxon>
        <taxon>Aculeata</taxon>
        <taxon>Formicoidea</taxon>
        <taxon>Formicidae</taxon>
        <taxon>Myrmicinae</taxon>
        <taxon>Atta</taxon>
    </lineage>
</organism>
<protein>
    <submittedName>
        <fullName evidence="1">Uncharacterized protein</fullName>
    </submittedName>
</protein>
<accession>A0A158NJS6</accession>
<sequence length="386" mass="45780">MDQTFYLNLQTIEDIRVLLLSLQQHGQLKFLSCRATNENMRSTDEVSKTIMYYLKDRLGMYNIKIFIADNDFNTKYNFLPTFITCYKYLLLNTNFSSQYLLKKDMRFGHVVGIWPKLSPCLFVQILWYSQCEDLLIESLVHIPLDLCVEILQITIEHINELTLSRARRLILLLIYKIYYKCLWLHLVKNILQCIKKCTSSKIKNYLENYDQAMLFRLTCGNFNEHTNYYHILSSNEVKSIIITLDQKLITLLLNQIKHVDPFECTIWRNIVDDENTMISLHRAIIMECHYLREFMKQNNILMKNEQLFLCLKQLIELMKSEESILTLQELCYDIAKGKLHGIKELIKRYKEWDLKISGIHIGIENIDPSKRAQFAQHHITIHGATF</sequence>
<dbReference type="STRING" id="12957.A0A158NJS6"/>
<name>A0A158NJS6_ATTCE</name>
<reference evidence="2" key="1">
    <citation type="journal article" date="2011" name="PLoS Genet.">
        <title>The genome sequence of the leaf-cutter ant Atta cephalotes reveals insights into its obligate symbiotic lifestyle.</title>
        <authorList>
            <person name="Suen G."/>
            <person name="Teiling C."/>
            <person name="Li L."/>
            <person name="Holt C."/>
            <person name="Abouheif E."/>
            <person name="Bornberg-Bauer E."/>
            <person name="Bouffard P."/>
            <person name="Caldera E.J."/>
            <person name="Cash E."/>
            <person name="Cavanaugh A."/>
            <person name="Denas O."/>
            <person name="Elhaik E."/>
            <person name="Fave M.J."/>
            <person name="Gadau J."/>
            <person name="Gibson J.D."/>
            <person name="Graur D."/>
            <person name="Grubbs K.J."/>
            <person name="Hagen D.E."/>
            <person name="Harkins T.T."/>
            <person name="Helmkampf M."/>
            <person name="Hu H."/>
            <person name="Johnson B.R."/>
            <person name="Kim J."/>
            <person name="Marsh S.E."/>
            <person name="Moeller J.A."/>
            <person name="Munoz-Torres M.C."/>
            <person name="Murphy M.C."/>
            <person name="Naughton M.C."/>
            <person name="Nigam S."/>
            <person name="Overson R."/>
            <person name="Rajakumar R."/>
            <person name="Reese J.T."/>
            <person name="Scott J.J."/>
            <person name="Smith C.R."/>
            <person name="Tao S."/>
            <person name="Tsutsui N.D."/>
            <person name="Viljakainen L."/>
            <person name="Wissler L."/>
            <person name="Yandell M.D."/>
            <person name="Zimmer F."/>
            <person name="Taylor J."/>
            <person name="Slater S.C."/>
            <person name="Clifton S.W."/>
            <person name="Warren W.C."/>
            <person name="Elsik C.G."/>
            <person name="Smith C.D."/>
            <person name="Weinstock G.M."/>
            <person name="Gerardo N.M."/>
            <person name="Currie C.R."/>
        </authorList>
    </citation>
    <scope>NUCLEOTIDE SEQUENCE [LARGE SCALE GENOMIC DNA]</scope>
</reference>
<reference evidence="1" key="2">
    <citation type="submission" date="2016-04" db="UniProtKB">
        <authorList>
            <consortium name="EnsemblMetazoa"/>
        </authorList>
    </citation>
    <scope>IDENTIFICATION</scope>
</reference>
<dbReference type="OrthoDB" id="10248373at2759"/>
<dbReference type="EMBL" id="ADTU01018074">
    <property type="status" value="NOT_ANNOTATED_CDS"/>
    <property type="molecule type" value="Genomic_DNA"/>
</dbReference>
<gene>
    <name evidence="1" type="primary">105620918</name>
</gene>